<evidence type="ECO:0000256" key="1">
    <source>
        <dbReference type="ARBA" id="ARBA00023015"/>
    </source>
</evidence>
<keyword evidence="3" id="KW-0804">Transcription</keyword>
<dbReference type="PROSITE" id="PS01124">
    <property type="entry name" value="HTH_ARAC_FAMILY_2"/>
    <property type="match status" value="1"/>
</dbReference>
<dbReference type="PANTHER" id="PTHR43280">
    <property type="entry name" value="ARAC-FAMILY TRANSCRIPTIONAL REGULATOR"/>
    <property type="match status" value="1"/>
</dbReference>
<feature type="non-terminal residue" evidence="5">
    <location>
        <position position="1"/>
    </location>
</feature>
<evidence type="ECO:0000313" key="5">
    <source>
        <dbReference type="EMBL" id="MCF5632390.1"/>
    </source>
</evidence>
<comment type="caution">
    <text evidence="5">The sequence shown here is derived from an EMBL/GenBank/DDBJ whole genome shotgun (WGS) entry which is preliminary data.</text>
</comment>
<evidence type="ECO:0000259" key="4">
    <source>
        <dbReference type="PROSITE" id="PS01124"/>
    </source>
</evidence>
<dbReference type="Gene3D" id="1.10.10.60">
    <property type="entry name" value="Homeodomain-like"/>
    <property type="match status" value="1"/>
</dbReference>
<accession>A0A9Q4A985</accession>
<dbReference type="RefSeq" id="WP_236426600.1">
    <property type="nucleotide sequence ID" value="NZ_WJZV01000111.1"/>
</dbReference>
<dbReference type="InterPro" id="IPR020449">
    <property type="entry name" value="Tscrpt_reg_AraC-type_HTH"/>
</dbReference>
<dbReference type="PANTHER" id="PTHR43280:SF28">
    <property type="entry name" value="HTH-TYPE TRANSCRIPTIONAL ACTIVATOR RHAS"/>
    <property type="match status" value="1"/>
</dbReference>
<proteinExistence type="predicted"/>
<dbReference type="InterPro" id="IPR009057">
    <property type="entry name" value="Homeodomain-like_sf"/>
</dbReference>
<gene>
    <name evidence="5" type="ORF">GIV53_24570</name>
</gene>
<dbReference type="Pfam" id="PF00165">
    <property type="entry name" value="HTH_AraC"/>
    <property type="match status" value="1"/>
</dbReference>
<evidence type="ECO:0000256" key="2">
    <source>
        <dbReference type="ARBA" id="ARBA00023125"/>
    </source>
</evidence>
<evidence type="ECO:0000313" key="6">
    <source>
        <dbReference type="Proteomes" id="UP000814010"/>
    </source>
</evidence>
<protein>
    <submittedName>
        <fullName evidence="5">AraC family transcriptional regulator</fullName>
    </submittedName>
</protein>
<sequence length="47" mass="5237">GLEKTDSAIAEIARNCGFKSAQYLHTVFRREFGCTPREYQAGSAVTR</sequence>
<dbReference type="InterPro" id="IPR018060">
    <property type="entry name" value="HTH_AraC"/>
</dbReference>
<dbReference type="PRINTS" id="PR00032">
    <property type="entry name" value="HTHARAC"/>
</dbReference>
<dbReference type="GO" id="GO:0003700">
    <property type="term" value="F:DNA-binding transcription factor activity"/>
    <property type="evidence" value="ECO:0007669"/>
    <property type="project" value="InterPro"/>
</dbReference>
<keyword evidence="2" id="KW-0238">DNA-binding</keyword>
<evidence type="ECO:0000256" key="3">
    <source>
        <dbReference type="ARBA" id="ARBA00023163"/>
    </source>
</evidence>
<dbReference type="GO" id="GO:0043565">
    <property type="term" value="F:sequence-specific DNA binding"/>
    <property type="evidence" value="ECO:0007669"/>
    <property type="project" value="InterPro"/>
</dbReference>
<dbReference type="SUPFAM" id="SSF46689">
    <property type="entry name" value="Homeodomain-like"/>
    <property type="match status" value="1"/>
</dbReference>
<organism evidence="5 6">
    <name type="scientific">Pseudomonas syringae</name>
    <dbReference type="NCBI Taxonomy" id="317"/>
    <lineage>
        <taxon>Bacteria</taxon>
        <taxon>Pseudomonadati</taxon>
        <taxon>Pseudomonadota</taxon>
        <taxon>Gammaproteobacteria</taxon>
        <taxon>Pseudomonadales</taxon>
        <taxon>Pseudomonadaceae</taxon>
        <taxon>Pseudomonas</taxon>
    </lineage>
</organism>
<dbReference type="Proteomes" id="UP000814010">
    <property type="component" value="Unassembled WGS sequence"/>
</dbReference>
<keyword evidence="1" id="KW-0805">Transcription regulation</keyword>
<reference evidence="5" key="1">
    <citation type="submission" date="2019-11" db="EMBL/GenBank/DDBJ databases">
        <title>Epiphytic Pseudomonas syringae from cherry orchards.</title>
        <authorList>
            <person name="Hulin M.T."/>
        </authorList>
    </citation>
    <scope>NUCLEOTIDE SEQUENCE</scope>
    <source>
        <strain evidence="5">PA-2-5E</strain>
    </source>
</reference>
<dbReference type="AlphaFoldDB" id="A0A9Q4A985"/>
<feature type="domain" description="HTH araC/xylS-type" evidence="4">
    <location>
        <begin position="1"/>
        <end position="42"/>
    </location>
</feature>
<dbReference type="EMBL" id="WKAE01000439">
    <property type="protein sequence ID" value="MCF5632390.1"/>
    <property type="molecule type" value="Genomic_DNA"/>
</dbReference>
<name>A0A9Q4A985_PSESX</name>